<organism evidence="1 2">
    <name type="scientific">Imbroritus primus</name>
    <dbReference type="NCBI Taxonomy" id="3058603"/>
    <lineage>
        <taxon>Bacteria</taxon>
        <taxon>Pseudomonadati</taxon>
        <taxon>Pseudomonadota</taxon>
        <taxon>Betaproteobacteria</taxon>
        <taxon>Burkholderiales</taxon>
        <taxon>Burkholderiaceae</taxon>
        <taxon>Imbroritus</taxon>
    </lineage>
</organism>
<keyword evidence="2" id="KW-1185">Reference proteome</keyword>
<evidence type="ECO:0000313" key="2">
    <source>
        <dbReference type="Proteomes" id="UP000004277"/>
    </source>
</evidence>
<accession>A0ACD3SVH0</accession>
<protein>
    <submittedName>
        <fullName evidence="1">LysR family transcriptional regulator</fullName>
    </submittedName>
</protein>
<name>A0ACD3SVH0_9BURK</name>
<reference evidence="1" key="1">
    <citation type="submission" date="2019-05" db="EMBL/GenBank/DDBJ databases">
        <title>Revised genome assembly of Burkholderiaceae (previously Ralstonia) sp. PBA.</title>
        <authorList>
            <person name="Gan H.M."/>
        </authorList>
    </citation>
    <scope>NUCLEOTIDE SEQUENCE</scope>
    <source>
        <strain evidence="1">PBA</strain>
    </source>
</reference>
<proteinExistence type="predicted"/>
<sequence length="294" mass="32718">MNLTIREFRVFRAVYELRSFSAAAQAMHMTQSAVSKLCQEMETKVGSRLFERSTRRVEPTLWGHHLYGYACEILGTMEVAERTLRGLASLDVGEISVAASPMMMHGLLIEPVRALHSRHPGLRIELHERSTDATIEHVINGKADFGLVSLTQSHPRLRVEPLYNEHMHAVFSADHPLAGKRRVTWEQLAPYPHVSLHTDFGVRRTVDGVYQQKGLDYVSNLQSGTVLTALGLVKAGLGVTVQPGYIVGFAKELGLQTRKLPDAGYTHPISLIRRWNAQLSPAAEALVEALKARL</sequence>
<evidence type="ECO:0000313" key="1">
    <source>
        <dbReference type="EMBL" id="TMS59901.1"/>
    </source>
</evidence>
<dbReference type="Proteomes" id="UP000004277">
    <property type="component" value="Unassembled WGS sequence"/>
</dbReference>
<comment type="caution">
    <text evidence="1">The sequence shown here is derived from an EMBL/GenBank/DDBJ whole genome shotgun (WGS) entry which is preliminary data.</text>
</comment>
<dbReference type="EMBL" id="AKCV02000001">
    <property type="protein sequence ID" value="TMS59901.1"/>
    <property type="molecule type" value="Genomic_DNA"/>
</dbReference>
<gene>
    <name evidence="1" type="ORF">MW7_000020</name>
</gene>